<organism evidence="3 4">
    <name type="scientific">Spelaeicoccus albus</name>
    <dbReference type="NCBI Taxonomy" id="1280376"/>
    <lineage>
        <taxon>Bacteria</taxon>
        <taxon>Bacillati</taxon>
        <taxon>Actinomycetota</taxon>
        <taxon>Actinomycetes</taxon>
        <taxon>Micrococcales</taxon>
        <taxon>Brevibacteriaceae</taxon>
        <taxon>Spelaeicoccus</taxon>
    </lineage>
</organism>
<dbReference type="SUPFAM" id="SSF51735">
    <property type="entry name" value="NAD(P)-binding Rossmann-fold domains"/>
    <property type="match status" value="1"/>
</dbReference>
<dbReference type="Gene3D" id="3.90.180.10">
    <property type="entry name" value="Medium-chain alcohol dehydrogenases, catalytic domain"/>
    <property type="match status" value="1"/>
</dbReference>
<dbReference type="AlphaFoldDB" id="A0A7Z0AAR6"/>
<proteinExistence type="predicted"/>
<dbReference type="GO" id="GO:0016491">
    <property type="term" value="F:oxidoreductase activity"/>
    <property type="evidence" value="ECO:0007669"/>
    <property type="project" value="InterPro"/>
</dbReference>
<dbReference type="SMART" id="SM00829">
    <property type="entry name" value="PKS_ER"/>
    <property type="match status" value="1"/>
</dbReference>
<evidence type="ECO:0000313" key="4">
    <source>
        <dbReference type="Proteomes" id="UP000539111"/>
    </source>
</evidence>
<dbReference type="InterPro" id="IPR013154">
    <property type="entry name" value="ADH-like_N"/>
</dbReference>
<accession>A0A7Z0AAR6</accession>
<dbReference type="InterPro" id="IPR020843">
    <property type="entry name" value="ER"/>
</dbReference>
<keyword evidence="1" id="KW-0521">NADP</keyword>
<dbReference type="InterPro" id="IPR036291">
    <property type="entry name" value="NAD(P)-bd_dom_sf"/>
</dbReference>
<dbReference type="InterPro" id="IPR051603">
    <property type="entry name" value="Zinc-ADH_QOR/CCCR"/>
</dbReference>
<evidence type="ECO:0000256" key="1">
    <source>
        <dbReference type="ARBA" id="ARBA00022857"/>
    </source>
</evidence>
<dbReference type="SUPFAM" id="SSF50129">
    <property type="entry name" value="GroES-like"/>
    <property type="match status" value="1"/>
</dbReference>
<keyword evidence="4" id="KW-1185">Reference proteome</keyword>
<dbReference type="InterPro" id="IPR013149">
    <property type="entry name" value="ADH-like_C"/>
</dbReference>
<name>A0A7Z0AAR6_9MICO</name>
<sequence length="338" mass="35276">MSTIDQDMKSIPDTMRAAFIEGNGPADAIEVGRLPVPTPGPTDLLVKMEASEVNHVDLFVRSGAYQTSTPFPFVIGRDLVGTVAAAGPGAAHVRIGDRVWCNSLGHDGRQGAFAEYSIVPVDRAYRLPEGVEPATAAVILHAAATAHVGLSREAGLRAGETIVVHHAGGAVGSAVVQMAAARGARVVATCAPRDEEWCAACGADATIDYERADFSDRVRATAPRGVDVWWDTSGRNDLRSTVPLLAMGGRVIAMSGLQGADPVVPIGDLYTKDASLRGFAISNASISDLADAAKAINRMLAAGRLPARVGATYHLADAARAHEDLQNGAVYGRILVLP</sequence>
<evidence type="ECO:0000259" key="2">
    <source>
        <dbReference type="SMART" id="SM00829"/>
    </source>
</evidence>
<gene>
    <name evidence="3" type="ORF">BJY26_000514</name>
</gene>
<comment type="caution">
    <text evidence="3">The sequence shown here is derived from an EMBL/GenBank/DDBJ whole genome shotgun (WGS) entry which is preliminary data.</text>
</comment>
<dbReference type="InterPro" id="IPR011032">
    <property type="entry name" value="GroES-like_sf"/>
</dbReference>
<dbReference type="Proteomes" id="UP000539111">
    <property type="component" value="Unassembled WGS sequence"/>
</dbReference>
<dbReference type="EMBL" id="JACBZP010000001">
    <property type="protein sequence ID" value="NYI66208.1"/>
    <property type="molecule type" value="Genomic_DNA"/>
</dbReference>
<protein>
    <submittedName>
        <fullName evidence="3">2-desacetyl-2-hydroxyethyl bacteriochlorophyllide A dehydrogenase</fullName>
    </submittedName>
</protein>
<reference evidence="3 4" key="1">
    <citation type="submission" date="2020-07" db="EMBL/GenBank/DDBJ databases">
        <title>Sequencing the genomes of 1000 actinobacteria strains.</title>
        <authorList>
            <person name="Klenk H.-P."/>
        </authorList>
    </citation>
    <scope>NUCLEOTIDE SEQUENCE [LARGE SCALE GENOMIC DNA]</scope>
    <source>
        <strain evidence="3 4">DSM 26341</strain>
    </source>
</reference>
<dbReference type="Pfam" id="PF00107">
    <property type="entry name" value="ADH_zinc_N"/>
    <property type="match status" value="1"/>
</dbReference>
<dbReference type="Gene3D" id="3.40.50.720">
    <property type="entry name" value="NAD(P)-binding Rossmann-like Domain"/>
    <property type="match status" value="1"/>
</dbReference>
<dbReference type="PANTHER" id="PTHR44154">
    <property type="entry name" value="QUINONE OXIDOREDUCTASE"/>
    <property type="match status" value="1"/>
</dbReference>
<dbReference type="Pfam" id="PF08240">
    <property type="entry name" value="ADH_N"/>
    <property type="match status" value="1"/>
</dbReference>
<feature type="domain" description="Enoyl reductase (ER)" evidence="2">
    <location>
        <begin position="24"/>
        <end position="336"/>
    </location>
</feature>
<dbReference type="CDD" id="cd08253">
    <property type="entry name" value="zeta_crystallin"/>
    <property type="match status" value="1"/>
</dbReference>
<dbReference type="PANTHER" id="PTHR44154:SF1">
    <property type="entry name" value="QUINONE OXIDOREDUCTASE"/>
    <property type="match status" value="1"/>
</dbReference>
<dbReference type="RefSeq" id="WP_218852222.1">
    <property type="nucleotide sequence ID" value="NZ_JACBZP010000001.1"/>
</dbReference>
<evidence type="ECO:0000313" key="3">
    <source>
        <dbReference type="EMBL" id="NYI66208.1"/>
    </source>
</evidence>